<dbReference type="InterPro" id="IPR058253">
    <property type="entry name" value="Zn_ribbon_double"/>
</dbReference>
<reference evidence="3" key="1">
    <citation type="journal article" date="2020" name="Stud. Mycol.">
        <title>101 Dothideomycetes genomes: a test case for predicting lifestyles and emergence of pathogens.</title>
        <authorList>
            <person name="Haridas S."/>
            <person name="Albert R."/>
            <person name="Binder M."/>
            <person name="Bloem J."/>
            <person name="Labutti K."/>
            <person name="Salamov A."/>
            <person name="Andreopoulos B."/>
            <person name="Baker S."/>
            <person name="Barry K."/>
            <person name="Bills G."/>
            <person name="Bluhm B."/>
            <person name="Cannon C."/>
            <person name="Castanera R."/>
            <person name="Culley D."/>
            <person name="Daum C."/>
            <person name="Ezra D."/>
            <person name="Gonzalez J."/>
            <person name="Henrissat B."/>
            <person name="Kuo A."/>
            <person name="Liang C."/>
            <person name="Lipzen A."/>
            <person name="Lutzoni F."/>
            <person name="Magnuson J."/>
            <person name="Mondo S."/>
            <person name="Nolan M."/>
            <person name="Ohm R."/>
            <person name="Pangilinan J."/>
            <person name="Park H.-J."/>
            <person name="Ramirez L."/>
            <person name="Alfaro M."/>
            <person name="Sun H."/>
            <person name="Tritt A."/>
            <person name="Yoshinaga Y."/>
            <person name="Zwiers L.-H."/>
            <person name="Turgeon B."/>
            <person name="Goodwin S."/>
            <person name="Spatafora J."/>
            <person name="Crous P."/>
            <person name="Grigoriev I."/>
        </authorList>
    </citation>
    <scope>NUCLEOTIDE SEQUENCE</scope>
    <source>
        <strain evidence="3">CBS 113818</strain>
    </source>
</reference>
<dbReference type="EMBL" id="MU006217">
    <property type="protein sequence ID" value="KAF2832271.1"/>
    <property type="molecule type" value="Genomic_DNA"/>
</dbReference>
<protein>
    <recommendedName>
        <fullName evidence="2">Probable double zinc ribbon domain-containing protein</fullName>
    </recommendedName>
</protein>
<evidence type="ECO:0000313" key="4">
    <source>
        <dbReference type="Proteomes" id="UP000799424"/>
    </source>
</evidence>
<accession>A0A6A7AG33</accession>
<dbReference type="Pfam" id="PF26652">
    <property type="entry name" value="Zn_ribbon_double"/>
    <property type="match status" value="1"/>
</dbReference>
<name>A0A6A7AG33_9PLEO</name>
<dbReference type="AlphaFoldDB" id="A0A6A7AG33"/>
<feature type="domain" description="Probable double zinc ribbon" evidence="2">
    <location>
        <begin position="72"/>
        <end position="103"/>
    </location>
</feature>
<keyword evidence="4" id="KW-1185">Reference proteome</keyword>
<evidence type="ECO:0000313" key="3">
    <source>
        <dbReference type="EMBL" id="KAF2832271.1"/>
    </source>
</evidence>
<evidence type="ECO:0000256" key="1">
    <source>
        <dbReference type="SAM" id="MobiDB-lite"/>
    </source>
</evidence>
<feature type="region of interest" description="Disordered" evidence="1">
    <location>
        <begin position="18"/>
        <end position="43"/>
    </location>
</feature>
<proteinExistence type="predicted"/>
<gene>
    <name evidence="3" type="ORF">CC86DRAFT_88003</name>
</gene>
<organism evidence="3 4">
    <name type="scientific">Ophiobolus disseminans</name>
    <dbReference type="NCBI Taxonomy" id="1469910"/>
    <lineage>
        <taxon>Eukaryota</taxon>
        <taxon>Fungi</taxon>
        <taxon>Dikarya</taxon>
        <taxon>Ascomycota</taxon>
        <taxon>Pezizomycotina</taxon>
        <taxon>Dothideomycetes</taxon>
        <taxon>Pleosporomycetidae</taxon>
        <taxon>Pleosporales</taxon>
        <taxon>Pleosporineae</taxon>
        <taxon>Phaeosphaeriaceae</taxon>
        <taxon>Ophiobolus</taxon>
    </lineage>
</organism>
<sequence length="117" mass="12841">MGLKKAIGRLGISRAATAPPASSVQPIPSEQLVQTRLQKSKRTEPLWRRSTYIEEGAEFPNLCAVGDDQADGLWVCHRCSNENPVVHYTGPHSFNYVVCRICCDGVRRGEDCAALAI</sequence>
<feature type="compositionally biased region" description="Polar residues" evidence="1">
    <location>
        <begin position="20"/>
        <end position="37"/>
    </location>
</feature>
<dbReference type="Proteomes" id="UP000799424">
    <property type="component" value="Unassembled WGS sequence"/>
</dbReference>
<evidence type="ECO:0000259" key="2">
    <source>
        <dbReference type="Pfam" id="PF26652"/>
    </source>
</evidence>